<dbReference type="AlphaFoldDB" id="A0A5B9E471"/>
<evidence type="ECO:0000313" key="2">
    <source>
        <dbReference type="EMBL" id="QEE27083.1"/>
    </source>
</evidence>
<dbReference type="OrthoDB" id="333383at2"/>
<proteinExistence type="predicted"/>
<dbReference type="Pfam" id="PF12680">
    <property type="entry name" value="SnoaL_2"/>
    <property type="match status" value="1"/>
</dbReference>
<evidence type="ECO:0000259" key="1">
    <source>
        <dbReference type="Pfam" id="PF12680"/>
    </source>
</evidence>
<accession>A0A5B9E471</accession>
<feature type="domain" description="SnoaL-like" evidence="1">
    <location>
        <begin position="9"/>
        <end position="90"/>
    </location>
</feature>
<keyword evidence="3" id="KW-1185">Reference proteome</keyword>
<dbReference type="Gene3D" id="3.10.450.50">
    <property type="match status" value="1"/>
</dbReference>
<dbReference type="InterPro" id="IPR037401">
    <property type="entry name" value="SnoaL-like"/>
</dbReference>
<sequence length="114" mass="12817">MVPSNLAANWIASWNSHDLDRVLAFYTDDFEMSSPHIVNIMGEPSGTLYGKPAIRAYWERAMGLFPGLHFTLETVYTGANSVVICYTNQAGRRCGEILFFNDEGKCFRSAGHYE</sequence>
<dbReference type="SUPFAM" id="SSF54427">
    <property type="entry name" value="NTF2-like"/>
    <property type="match status" value="1"/>
</dbReference>
<dbReference type="RefSeq" id="WP_147646277.1">
    <property type="nucleotide sequence ID" value="NZ_CP042806.1"/>
</dbReference>
<gene>
    <name evidence="2" type="ORF">FTW19_03085</name>
</gene>
<dbReference type="InterPro" id="IPR032710">
    <property type="entry name" value="NTF2-like_dom_sf"/>
</dbReference>
<dbReference type="Proteomes" id="UP000321820">
    <property type="component" value="Chromosome"/>
</dbReference>
<dbReference type="EMBL" id="CP042806">
    <property type="protein sequence ID" value="QEE27083.1"/>
    <property type="molecule type" value="Genomic_DNA"/>
</dbReference>
<dbReference type="KEGG" id="talb:FTW19_03085"/>
<evidence type="ECO:0000313" key="3">
    <source>
        <dbReference type="Proteomes" id="UP000321820"/>
    </source>
</evidence>
<protein>
    <submittedName>
        <fullName evidence="2">Nuclear transport factor 2 family protein</fullName>
    </submittedName>
</protein>
<reference evidence="2 3" key="1">
    <citation type="submission" date="2019-08" db="EMBL/GenBank/DDBJ databases">
        <title>Complete genome sequence of Terriglobus albidus strain ORNL.</title>
        <authorList>
            <person name="Podar M."/>
        </authorList>
    </citation>
    <scope>NUCLEOTIDE SEQUENCE [LARGE SCALE GENOMIC DNA]</scope>
    <source>
        <strain evidence="2 3">ORNL</strain>
    </source>
</reference>
<organism evidence="2 3">
    <name type="scientific">Terriglobus albidus</name>
    <dbReference type="NCBI Taxonomy" id="1592106"/>
    <lineage>
        <taxon>Bacteria</taxon>
        <taxon>Pseudomonadati</taxon>
        <taxon>Acidobacteriota</taxon>
        <taxon>Terriglobia</taxon>
        <taxon>Terriglobales</taxon>
        <taxon>Acidobacteriaceae</taxon>
        <taxon>Terriglobus</taxon>
    </lineage>
</organism>
<name>A0A5B9E471_9BACT</name>